<feature type="transmembrane region" description="Helical" evidence="6">
    <location>
        <begin position="166"/>
        <end position="183"/>
    </location>
</feature>
<evidence type="ECO:0000313" key="7">
    <source>
        <dbReference type="EMBL" id="MVP01174.1"/>
    </source>
</evidence>
<dbReference type="GO" id="GO:0008360">
    <property type="term" value="P:regulation of cell shape"/>
    <property type="evidence" value="ECO:0007669"/>
    <property type="project" value="UniProtKB-KW"/>
</dbReference>
<keyword evidence="2 6" id="KW-0812">Transmembrane</keyword>
<accession>A0A7X3FKI5</accession>
<feature type="transmembrane region" description="Helical" evidence="6">
    <location>
        <begin position="351"/>
        <end position="377"/>
    </location>
</feature>
<dbReference type="Proteomes" id="UP000490800">
    <property type="component" value="Unassembled WGS sequence"/>
</dbReference>
<feature type="transmembrane region" description="Helical" evidence="6">
    <location>
        <begin position="273"/>
        <end position="291"/>
    </location>
</feature>
<comment type="subcellular location">
    <subcellularLocation>
        <location evidence="1">Membrane</location>
        <topology evidence="1">Multi-pass membrane protein</topology>
    </subcellularLocation>
</comment>
<dbReference type="GO" id="GO:0015648">
    <property type="term" value="F:lipid-linked peptidoglycan transporter activity"/>
    <property type="evidence" value="ECO:0007669"/>
    <property type="project" value="TreeGrafter"/>
</dbReference>
<evidence type="ECO:0000256" key="6">
    <source>
        <dbReference type="SAM" id="Phobius"/>
    </source>
</evidence>
<feature type="transmembrane region" description="Helical" evidence="6">
    <location>
        <begin position="422"/>
        <end position="444"/>
    </location>
</feature>
<dbReference type="GO" id="GO:0005886">
    <property type="term" value="C:plasma membrane"/>
    <property type="evidence" value="ECO:0007669"/>
    <property type="project" value="TreeGrafter"/>
</dbReference>
<keyword evidence="8" id="KW-1185">Reference proteome</keyword>
<reference evidence="7 8" key="1">
    <citation type="journal article" date="2019" name="Microorganisms">
        <title>Paenibacillus lutrae sp. nov., A Chitinolytic Species Isolated from A River Otter in Castril Natural Park, Granada, Spain.</title>
        <authorList>
            <person name="Rodriguez M."/>
            <person name="Reina J.C."/>
            <person name="Bejar V."/>
            <person name="Llamas I."/>
        </authorList>
    </citation>
    <scope>NUCLEOTIDE SEQUENCE [LARGE SCALE GENOMIC DNA]</scope>
    <source>
        <strain evidence="7 8">N10</strain>
    </source>
</reference>
<dbReference type="PANTHER" id="PTHR30474:SF1">
    <property type="entry name" value="PEPTIDOGLYCAN GLYCOSYLTRANSFERASE MRDB"/>
    <property type="match status" value="1"/>
</dbReference>
<evidence type="ECO:0000256" key="5">
    <source>
        <dbReference type="ARBA" id="ARBA00023136"/>
    </source>
</evidence>
<feature type="transmembrane region" description="Helical" evidence="6">
    <location>
        <begin position="203"/>
        <end position="224"/>
    </location>
</feature>
<evidence type="ECO:0000313" key="8">
    <source>
        <dbReference type="Proteomes" id="UP000490800"/>
    </source>
</evidence>
<evidence type="ECO:0000256" key="1">
    <source>
        <dbReference type="ARBA" id="ARBA00004141"/>
    </source>
</evidence>
<evidence type="ECO:0008006" key="9">
    <source>
        <dbReference type="Google" id="ProtNLM"/>
    </source>
</evidence>
<evidence type="ECO:0000256" key="4">
    <source>
        <dbReference type="ARBA" id="ARBA00022989"/>
    </source>
</evidence>
<dbReference type="Pfam" id="PF01098">
    <property type="entry name" value="FTSW_RODA_SPOVE"/>
    <property type="match status" value="1"/>
</dbReference>
<feature type="transmembrane region" description="Helical" evidence="6">
    <location>
        <begin position="231"/>
        <end position="247"/>
    </location>
</feature>
<feature type="transmembrane region" description="Helical" evidence="6">
    <location>
        <begin position="140"/>
        <end position="159"/>
    </location>
</feature>
<dbReference type="GO" id="GO:0032153">
    <property type="term" value="C:cell division site"/>
    <property type="evidence" value="ECO:0007669"/>
    <property type="project" value="TreeGrafter"/>
</dbReference>
<dbReference type="InterPro" id="IPR047928">
    <property type="entry name" value="Perm_prefix_1"/>
</dbReference>
<evidence type="ECO:0000256" key="2">
    <source>
        <dbReference type="ARBA" id="ARBA00022692"/>
    </source>
</evidence>
<name>A0A7X3FKI5_9BACL</name>
<evidence type="ECO:0000256" key="3">
    <source>
        <dbReference type="ARBA" id="ARBA00022960"/>
    </source>
</evidence>
<dbReference type="GO" id="GO:0051301">
    <property type="term" value="P:cell division"/>
    <property type="evidence" value="ECO:0007669"/>
    <property type="project" value="InterPro"/>
</dbReference>
<feature type="transmembrane region" description="Helical" evidence="6">
    <location>
        <begin position="253"/>
        <end position="268"/>
    </location>
</feature>
<feature type="transmembrane region" description="Helical" evidence="6">
    <location>
        <begin position="389"/>
        <end position="410"/>
    </location>
</feature>
<gene>
    <name evidence="7" type="ORF">EDM21_16885</name>
</gene>
<dbReference type="NCBIfam" id="NF038403">
    <property type="entry name" value="perm_prefix_1"/>
    <property type="match status" value="1"/>
</dbReference>
<dbReference type="InterPro" id="IPR001182">
    <property type="entry name" value="FtsW/RodA"/>
</dbReference>
<organism evidence="7 8">
    <name type="scientific">Paenibacillus lutrae</name>
    <dbReference type="NCBI Taxonomy" id="2078573"/>
    <lineage>
        <taxon>Bacteria</taxon>
        <taxon>Bacillati</taxon>
        <taxon>Bacillota</taxon>
        <taxon>Bacilli</taxon>
        <taxon>Bacillales</taxon>
        <taxon>Paenibacillaceae</taxon>
        <taxon>Paenibacillus</taxon>
    </lineage>
</organism>
<keyword evidence="3" id="KW-0133">Cell shape</keyword>
<keyword evidence="5 6" id="KW-0472">Membrane</keyword>
<feature type="transmembrane region" description="Helical" evidence="6">
    <location>
        <begin position="100"/>
        <end position="120"/>
    </location>
</feature>
<protein>
    <recommendedName>
        <fullName evidence="9">FtsW/RodA/SpoVE family cell cycle protein</fullName>
    </recommendedName>
</protein>
<proteinExistence type="predicted"/>
<dbReference type="PANTHER" id="PTHR30474">
    <property type="entry name" value="CELL CYCLE PROTEIN"/>
    <property type="match status" value="1"/>
</dbReference>
<dbReference type="AlphaFoldDB" id="A0A7X3FKI5"/>
<sequence length="456" mass="51314">MADFQRSGRKSDRGGTCVNLLLDDEKVRRFLRKVCAQVRAKELHTEIRAELTGHIEDLVERAEAKGMSREEAIAQAISQMGNPAEIGRDLHKAHRPQIEWGMLAIIGVLTALGLFAMFALDSAQIQNRGMRTIDISFMMTQLKFILIGLFAAAGVWFVDYRRLQRFSVLLFVGTVFLLLFATSQRDFLINGSLYFINIGDFSFNAVNFSLYGFLIAAAGMNFAIIRSLPGLMIRIGICGFLPLFIYFQMNSYMPALIYTIGFASLLYYTRRKWWPAAVFIAPVAVAGLFLITQKPHLYDRLISISSNSGSDNNYQTMNSIEAIQSGGWFGKGFGVWNNTLPAIYSEALLPYLMYAFGWIMGMIIIGLALIFIARLVQIINRIEDPYGRLIVFVVSVLITIQFLWTILMSIGLVPYTSVSLPFISFGGSQLLLHYVSFGLVLSVYKRIHMIPKLTTR</sequence>
<comment type="caution">
    <text evidence="7">The sequence shown here is derived from an EMBL/GenBank/DDBJ whole genome shotgun (WGS) entry which is preliminary data.</text>
</comment>
<keyword evidence="4 6" id="KW-1133">Transmembrane helix</keyword>
<dbReference type="EMBL" id="RHLK01000010">
    <property type="protein sequence ID" value="MVP01174.1"/>
    <property type="molecule type" value="Genomic_DNA"/>
</dbReference>